<feature type="region of interest" description="Disordered" evidence="1">
    <location>
        <begin position="1"/>
        <end position="20"/>
    </location>
</feature>
<dbReference type="KEGG" id="cput:CONPUDRAFT_153688"/>
<evidence type="ECO:0000313" key="3">
    <source>
        <dbReference type="Proteomes" id="UP000053558"/>
    </source>
</evidence>
<feature type="region of interest" description="Disordered" evidence="1">
    <location>
        <begin position="27"/>
        <end position="56"/>
    </location>
</feature>
<accession>A0A5M3MRG9</accession>
<dbReference type="RefSeq" id="XP_007768556.1">
    <property type="nucleotide sequence ID" value="XM_007770366.1"/>
</dbReference>
<organism evidence="2 3">
    <name type="scientific">Coniophora puteana (strain RWD-64-598)</name>
    <name type="common">Brown rot fungus</name>
    <dbReference type="NCBI Taxonomy" id="741705"/>
    <lineage>
        <taxon>Eukaryota</taxon>
        <taxon>Fungi</taxon>
        <taxon>Dikarya</taxon>
        <taxon>Basidiomycota</taxon>
        <taxon>Agaricomycotina</taxon>
        <taxon>Agaricomycetes</taxon>
        <taxon>Agaricomycetidae</taxon>
        <taxon>Boletales</taxon>
        <taxon>Coniophorineae</taxon>
        <taxon>Coniophoraceae</taxon>
        <taxon>Coniophora</taxon>
    </lineage>
</organism>
<name>A0A5M3MRG9_CONPW</name>
<comment type="caution">
    <text evidence="2">The sequence shown here is derived from an EMBL/GenBank/DDBJ whole genome shotgun (WGS) entry which is preliminary data.</text>
</comment>
<evidence type="ECO:0000313" key="2">
    <source>
        <dbReference type="EMBL" id="EIW81141.1"/>
    </source>
</evidence>
<dbReference type="AlphaFoldDB" id="A0A5M3MRG9"/>
<feature type="compositionally biased region" description="Polar residues" evidence="1">
    <location>
        <begin position="1"/>
        <end position="15"/>
    </location>
</feature>
<keyword evidence="3" id="KW-1185">Reference proteome</keyword>
<dbReference type="Proteomes" id="UP000053558">
    <property type="component" value="Unassembled WGS sequence"/>
</dbReference>
<sequence length="233" mass="25471">MSMGSSSVNPSQMGTWTRKPLTAEPLSFADSYSQSTGSRSTESRPSRSCSSPDLCSHHAQGPAAGARLSVKLSNVSARGLPELSFFNLPHTFNLKIKLGGQSRTCQGTLAGFRDGAFHWDGPEYFTDVKGNANIDLEVWSDHNHDYGRTQSSLTSLRFDASGTHDEYGCLEHETRTWKAVFRKPLQGAAFYRQRGAEIVFTLSLTTIGTKGWLQRKCTVPLSSQESLLSEGSA</sequence>
<reference evidence="3" key="1">
    <citation type="journal article" date="2012" name="Science">
        <title>The Paleozoic origin of enzymatic lignin decomposition reconstructed from 31 fungal genomes.</title>
        <authorList>
            <person name="Floudas D."/>
            <person name="Binder M."/>
            <person name="Riley R."/>
            <person name="Barry K."/>
            <person name="Blanchette R.A."/>
            <person name="Henrissat B."/>
            <person name="Martinez A.T."/>
            <person name="Otillar R."/>
            <person name="Spatafora J.W."/>
            <person name="Yadav J.S."/>
            <person name="Aerts A."/>
            <person name="Benoit I."/>
            <person name="Boyd A."/>
            <person name="Carlson A."/>
            <person name="Copeland A."/>
            <person name="Coutinho P.M."/>
            <person name="de Vries R.P."/>
            <person name="Ferreira P."/>
            <person name="Findley K."/>
            <person name="Foster B."/>
            <person name="Gaskell J."/>
            <person name="Glotzer D."/>
            <person name="Gorecki P."/>
            <person name="Heitman J."/>
            <person name="Hesse C."/>
            <person name="Hori C."/>
            <person name="Igarashi K."/>
            <person name="Jurgens J.A."/>
            <person name="Kallen N."/>
            <person name="Kersten P."/>
            <person name="Kohler A."/>
            <person name="Kuees U."/>
            <person name="Kumar T.K.A."/>
            <person name="Kuo A."/>
            <person name="LaButti K."/>
            <person name="Larrondo L.F."/>
            <person name="Lindquist E."/>
            <person name="Ling A."/>
            <person name="Lombard V."/>
            <person name="Lucas S."/>
            <person name="Lundell T."/>
            <person name="Martin R."/>
            <person name="McLaughlin D.J."/>
            <person name="Morgenstern I."/>
            <person name="Morin E."/>
            <person name="Murat C."/>
            <person name="Nagy L.G."/>
            <person name="Nolan M."/>
            <person name="Ohm R.A."/>
            <person name="Patyshakuliyeva A."/>
            <person name="Rokas A."/>
            <person name="Ruiz-Duenas F.J."/>
            <person name="Sabat G."/>
            <person name="Salamov A."/>
            <person name="Samejima M."/>
            <person name="Schmutz J."/>
            <person name="Slot J.C."/>
            <person name="St John F."/>
            <person name="Stenlid J."/>
            <person name="Sun H."/>
            <person name="Sun S."/>
            <person name="Syed K."/>
            <person name="Tsang A."/>
            <person name="Wiebenga A."/>
            <person name="Young D."/>
            <person name="Pisabarro A."/>
            <person name="Eastwood D.C."/>
            <person name="Martin F."/>
            <person name="Cullen D."/>
            <person name="Grigoriev I.V."/>
            <person name="Hibbett D.S."/>
        </authorList>
    </citation>
    <scope>NUCLEOTIDE SEQUENCE [LARGE SCALE GENOMIC DNA]</scope>
    <source>
        <strain evidence="3">RWD-64-598 SS2</strain>
    </source>
</reference>
<dbReference type="EMBL" id="JH711578">
    <property type="protein sequence ID" value="EIW81141.1"/>
    <property type="molecule type" value="Genomic_DNA"/>
</dbReference>
<proteinExistence type="predicted"/>
<protein>
    <submittedName>
        <fullName evidence="2">Uncharacterized protein</fullName>
    </submittedName>
</protein>
<gene>
    <name evidence="2" type="ORF">CONPUDRAFT_153688</name>
</gene>
<dbReference type="GeneID" id="19203160"/>
<evidence type="ECO:0000256" key="1">
    <source>
        <dbReference type="SAM" id="MobiDB-lite"/>
    </source>
</evidence>